<dbReference type="GeneTree" id="ENSGT01150000287044"/>
<name>A0A670JR21_PODMU</name>
<dbReference type="AlphaFoldDB" id="A0A670JR21"/>
<organism evidence="1 2">
    <name type="scientific">Podarcis muralis</name>
    <name type="common">Wall lizard</name>
    <name type="synonym">Lacerta muralis</name>
    <dbReference type="NCBI Taxonomy" id="64176"/>
    <lineage>
        <taxon>Eukaryota</taxon>
        <taxon>Metazoa</taxon>
        <taxon>Chordata</taxon>
        <taxon>Craniata</taxon>
        <taxon>Vertebrata</taxon>
        <taxon>Euteleostomi</taxon>
        <taxon>Lepidosauria</taxon>
        <taxon>Squamata</taxon>
        <taxon>Bifurcata</taxon>
        <taxon>Unidentata</taxon>
        <taxon>Episquamata</taxon>
        <taxon>Laterata</taxon>
        <taxon>Lacertibaenia</taxon>
        <taxon>Lacertidae</taxon>
        <taxon>Podarcis</taxon>
    </lineage>
</organism>
<evidence type="ECO:0000313" key="2">
    <source>
        <dbReference type="Proteomes" id="UP000472272"/>
    </source>
</evidence>
<accession>A0A670JR21</accession>
<reference evidence="1 2" key="1">
    <citation type="journal article" date="2019" name="Proc. Natl. Acad. Sci. U.S.A.">
        <title>Regulatory changes in pterin and carotenoid genes underlie balanced color polymorphisms in the wall lizard.</title>
        <authorList>
            <person name="Andrade P."/>
            <person name="Pinho C."/>
            <person name="Perez I de Lanuza G."/>
            <person name="Afonso S."/>
            <person name="Brejcha J."/>
            <person name="Rubin C.J."/>
            <person name="Wallerman O."/>
            <person name="Pereira P."/>
            <person name="Sabatino S.J."/>
            <person name="Bellati A."/>
            <person name="Pellitteri-Rosa D."/>
            <person name="Bosakova Z."/>
            <person name="Bunikis I."/>
            <person name="Carretero M.A."/>
            <person name="Feiner N."/>
            <person name="Marsik P."/>
            <person name="Pauperio F."/>
            <person name="Salvi D."/>
            <person name="Soler L."/>
            <person name="While G.M."/>
            <person name="Uller T."/>
            <person name="Font E."/>
            <person name="Andersson L."/>
            <person name="Carneiro M."/>
        </authorList>
    </citation>
    <scope>NUCLEOTIDE SEQUENCE</scope>
</reference>
<reference evidence="1" key="2">
    <citation type="submission" date="2025-08" db="UniProtKB">
        <authorList>
            <consortium name="Ensembl"/>
        </authorList>
    </citation>
    <scope>IDENTIFICATION</scope>
</reference>
<dbReference type="Ensembl" id="ENSPMRT00000029153.1">
    <property type="protein sequence ID" value="ENSPMRP00000027488.1"/>
    <property type="gene ID" value="ENSPMRG00000017728.1"/>
</dbReference>
<sequence>MTTAFGSTCLMAWREGVLKKCCVGLLCPAILACYVSRKYGENCCLGLVPGGLTALRTHMRLSYGIPVTISSITFCGVVQSVPPVDVLLLIDQQGSGE</sequence>
<proteinExistence type="predicted"/>
<reference evidence="1" key="3">
    <citation type="submission" date="2025-09" db="UniProtKB">
        <authorList>
            <consortium name="Ensembl"/>
        </authorList>
    </citation>
    <scope>IDENTIFICATION</scope>
</reference>
<evidence type="ECO:0000313" key="1">
    <source>
        <dbReference type="Ensembl" id="ENSPMRP00000027488.1"/>
    </source>
</evidence>
<dbReference type="Proteomes" id="UP000472272">
    <property type="component" value="Chromosome 8"/>
</dbReference>
<protein>
    <submittedName>
        <fullName evidence="1">Uncharacterized protein</fullName>
    </submittedName>
</protein>
<keyword evidence="2" id="KW-1185">Reference proteome</keyword>